<evidence type="ECO:0000256" key="1">
    <source>
        <dbReference type="SAM" id="MobiDB-lite"/>
    </source>
</evidence>
<evidence type="ECO:0000313" key="3">
    <source>
        <dbReference type="Proteomes" id="UP000001292"/>
    </source>
</evidence>
<sequence>MKSDINWGNGWIPPTDQKTRDIVDKDETDKWGAGAGAGAEAGIRMAESVSCSFNVADCWWKMASNGGTLDGSMAKGWVD</sequence>
<dbReference type="OMA" id="WKMASNG"/>
<keyword evidence="3" id="KW-1185">Reference proteome</keyword>
<dbReference type="AlphaFoldDB" id="B4I113"/>
<name>B4I113_DROSE</name>
<dbReference type="HOGENOM" id="CLU_2640785_0_0_1"/>
<gene>
    <name evidence="2" type="primary">Dsec\GM12333</name>
    <name evidence="2" type="ORF">Dsec_GM12333</name>
</gene>
<feature type="region of interest" description="Disordered" evidence="1">
    <location>
        <begin position="1"/>
        <end position="22"/>
    </location>
</feature>
<dbReference type="Proteomes" id="UP000001292">
    <property type="component" value="Unassembled WGS sequence"/>
</dbReference>
<proteinExistence type="predicted"/>
<dbReference type="EMBL" id="CH480819">
    <property type="protein sequence ID" value="EDW53194.1"/>
    <property type="molecule type" value="Genomic_DNA"/>
</dbReference>
<accession>B4I113</accession>
<reference evidence="2 3" key="1">
    <citation type="journal article" date="2007" name="Nature">
        <title>Evolution of genes and genomes on the Drosophila phylogeny.</title>
        <authorList>
            <consortium name="Drosophila 12 Genomes Consortium"/>
            <person name="Clark A.G."/>
            <person name="Eisen M.B."/>
            <person name="Smith D.R."/>
            <person name="Bergman C.M."/>
            <person name="Oliver B."/>
            <person name="Markow T.A."/>
            <person name="Kaufman T.C."/>
            <person name="Kellis M."/>
            <person name="Gelbart W."/>
            <person name="Iyer V.N."/>
            <person name="Pollard D.A."/>
            <person name="Sackton T.B."/>
            <person name="Larracuente A.M."/>
            <person name="Singh N.D."/>
            <person name="Abad J.P."/>
            <person name="Abt D.N."/>
            <person name="Adryan B."/>
            <person name="Aguade M."/>
            <person name="Akashi H."/>
            <person name="Anderson W.W."/>
            <person name="Aquadro C.F."/>
            <person name="Ardell D.H."/>
            <person name="Arguello R."/>
            <person name="Artieri C.G."/>
            <person name="Barbash D.A."/>
            <person name="Barker D."/>
            <person name="Barsanti P."/>
            <person name="Batterham P."/>
            <person name="Batzoglou S."/>
            <person name="Begun D."/>
            <person name="Bhutkar A."/>
            <person name="Blanco E."/>
            <person name="Bosak S.A."/>
            <person name="Bradley R.K."/>
            <person name="Brand A.D."/>
            <person name="Brent M.R."/>
            <person name="Brooks A.N."/>
            <person name="Brown R.H."/>
            <person name="Butlin R.K."/>
            <person name="Caggese C."/>
            <person name="Calvi B.R."/>
            <person name="Bernardo de Carvalho A."/>
            <person name="Caspi A."/>
            <person name="Castrezana S."/>
            <person name="Celniker S.E."/>
            <person name="Chang J.L."/>
            <person name="Chapple C."/>
            <person name="Chatterji S."/>
            <person name="Chinwalla A."/>
            <person name="Civetta A."/>
            <person name="Clifton S.W."/>
            <person name="Comeron J.M."/>
            <person name="Costello J.C."/>
            <person name="Coyne J.A."/>
            <person name="Daub J."/>
            <person name="David R.G."/>
            <person name="Delcher A.L."/>
            <person name="Delehaunty K."/>
            <person name="Do C.B."/>
            <person name="Ebling H."/>
            <person name="Edwards K."/>
            <person name="Eickbush T."/>
            <person name="Evans J.D."/>
            <person name="Filipski A."/>
            <person name="Findeiss S."/>
            <person name="Freyhult E."/>
            <person name="Fulton L."/>
            <person name="Fulton R."/>
            <person name="Garcia A.C."/>
            <person name="Gardiner A."/>
            <person name="Garfield D.A."/>
            <person name="Garvin B.E."/>
            <person name="Gibson G."/>
            <person name="Gilbert D."/>
            <person name="Gnerre S."/>
            <person name="Godfrey J."/>
            <person name="Good R."/>
            <person name="Gotea V."/>
            <person name="Gravely B."/>
            <person name="Greenberg A.J."/>
            <person name="Griffiths-Jones S."/>
            <person name="Gross S."/>
            <person name="Guigo R."/>
            <person name="Gustafson E.A."/>
            <person name="Haerty W."/>
            <person name="Hahn M.W."/>
            <person name="Halligan D.L."/>
            <person name="Halpern A.L."/>
            <person name="Halter G.M."/>
            <person name="Han M.V."/>
            <person name="Heger A."/>
            <person name="Hillier L."/>
            <person name="Hinrichs A.S."/>
            <person name="Holmes I."/>
            <person name="Hoskins R.A."/>
            <person name="Hubisz M.J."/>
            <person name="Hultmark D."/>
            <person name="Huntley M.A."/>
            <person name="Jaffe D.B."/>
            <person name="Jagadeeshan S."/>
            <person name="Jeck W.R."/>
            <person name="Johnson J."/>
            <person name="Jones C.D."/>
            <person name="Jordan W.C."/>
            <person name="Karpen G.H."/>
            <person name="Kataoka E."/>
            <person name="Keightley P.D."/>
            <person name="Kheradpour P."/>
            <person name="Kirkness E.F."/>
            <person name="Koerich L.B."/>
            <person name="Kristiansen K."/>
            <person name="Kudrna D."/>
            <person name="Kulathinal R.J."/>
            <person name="Kumar S."/>
            <person name="Kwok R."/>
            <person name="Lander E."/>
            <person name="Langley C.H."/>
            <person name="Lapoint R."/>
            <person name="Lazzaro B.P."/>
            <person name="Lee S.J."/>
            <person name="Levesque L."/>
            <person name="Li R."/>
            <person name="Lin C.F."/>
            <person name="Lin M.F."/>
            <person name="Lindblad-Toh K."/>
            <person name="Llopart A."/>
            <person name="Long M."/>
            <person name="Low L."/>
            <person name="Lozovsky E."/>
            <person name="Lu J."/>
            <person name="Luo M."/>
            <person name="Machado C.A."/>
            <person name="Makalowski W."/>
            <person name="Marzo M."/>
            <person name="Matsuda M."/>
            <person name="Matzkin L."/>
            <person name="McAllister B."/>
            <person name="McBride C.S."/>
            <person name="McKernan B."/>
            <person name="McKernan K."/>
            <person name="Mendez-Lago M."/>
            <person name="Minx P."/>
            <person name="Mollenhauer M.U."/>
            <person name="Montooth K."/>
            <person name="Mount S.M."/>
            <person name="Mu X."/>
            <person name="Myers E."/>
            <person name="Negre B."/>
            <person name="Newfeld S."/>
            <person name="Nielsen R."/>
            <person name="Noor M.A."/>
            <person name="O'Grady P."/>
            <person name="Pachter L."/>
            <person name="Papaceit M."/>
            <person name="Parisi M.J."/>
            <person name="Parisi M."/>
            <person name="Parts L."/>
            <person name="Pedersen J.S."/>
            <person name="Pesole G."/>
            <person name="Phillippy A.M."/>
            <person name="Ponting C.P."/>
            <person name="Pop M."/>
            <person name="Porcelli D."/>
            <person name="Powell J.R."/>
            <person name="Prohaska S."/>
            <person name="Pruitt K."/>
            <person name="Puig M."/>
            <person name="Quesneville H."/>
            <person name="Ram K.R."/>
            <person name="Rand D."/>
            <person name="Rasmussen M.D."/>
            <person name="Reed L.K."/>
            <person name="Reenan R."/>
            <person name="Reily A."/>
            <person name="Remington K.A."/>
            <person name="Rieger T.T."/>
            <person name="Ritchie M.G."/>
            <person name="Robin C."/>
            <person name="Rogers Y.H."/>
            <person name="Rohde C."/>
            <person name="Rozas J."/>
            <person name="Rubenfield M.J."/>
            <person name="Ruiz A."/>
            <person name="Russo S."/>
            <person name="Salzberg S.L."/>
            <person name="Sanchez-Gracia A."/>
            <person name="Saranga D.J."/>
            <person name="Sato H."/>
            <person name="Schaeffer S.W."/>
            <person name="Schatz M.C."/>
            <person name="Schlenke T."/>
            <person name="Schwartz R."/>
            <person name="Segarra C."/>
            <person name="Singh R.S."/>
            <person name="Sirot L."/>
            <person name="Sirota M."/>
            <person name="Sisneros N.B."/>
            <person name="Smith C.D."/>
            <person name="Smith T.F."/>
            <person name="Spieth J."/>
            <person name="Stage D.E."/>
            <person name="Stark A."/>
            <person name="Stephan W."/>
            <person name="Strausberg R.L."/>
            <person name="Strempel S."/>
            <person name="Sturgill D."/>
            <person name="Sutton G."/>
            <person name="Sutton G.G."/>
            <person name="Tao W."/>
            <person name="Teichmann S."/>
            <person name="Tobari Y.N."/>
            <person name="Tomimura Y."/>
            <person name="Tsolas J.M."/>
            <person name="Valente V.L."/>
            <person name="Venter E."/>
            <person name="Venter J.C."/>
            <person name="Vicario S."/>
            <person name="Vieira F.G."/>
            <person name="Vilella A.J."/>
            <person name="Villasante A."/>
            <person name="Walenz B."/>
            <person name="Wang J."/>
            <person name="Wasserman M."/>
            <person name="Watts T."/>
            <person name="Wilson D."/>
            <person name="Wilson R.K."/>
            <person name="Wing R.A."/>
            <person name="Wolfner M.F."/>
            <person name="Wong A."/>
            <person name="Wong G.K."/>
            <person name="Wu C.I."/>
            <person name="Wu G."/>
            <person name="Yamamoto D."/>
            <person name="Yang H.P."/>
            <person name="Yang S.P."/>
            <person name="Yorke J.A."/>
            <person name="Yoshida K."/>
            <person name="Zdobnov E."/>
            <person name="Zhang P."/>
            <person name="Zhang Y."/>
            <person name="Zimin A.V."/>
            <person name="Baldwin J."/>
            <person name="Abdouelleil A."/>
            <person name="Abdulkadir J."/>
            <person name="Abebe A."/>
            <person name="Abera B."/>
            <person name="Abreu J."/>
            <person name="Acer S.C."/>
            <person name="Aftuck L."/>
            <person name="Alexander A."/>
            <person name="An P."/>
            <person name="Anderson E."/>
            <person name="Anderson S."/>
            <person name="Arachi H."/>
            <person name="Azer M."/>
            <person name="Bachantsang P."/>
            <person name="Barry A."/>
            <person name="Bayul T."/>
            <person name="Berlin A."/>
            <person name="Bessette D."/>
            <person name="Bloom T."/>
            <person name="Blye J."/>
            <person name="Boguslavskiy L."/>
            <person name="Bonnet C."/>
            <person name="Boukhgalter B."/>
            <person name="Bourzgui I."/>
            <person name="Brown A."/>
            <person name="Cahill P."/>
            <person name="Channer S."/>
            <person name="Cheshatsang Y."/>
            <person name="Chuda L."/>
            <person name="Citroen M."/>
            <person name="Collymore A."/>
            <person name="Cooke P."/>
            <person name="Costello M."/>
            <person name="D'Aco K."/>
            <person name="Daza R."/>
            <person name="De Haan G."/>
            <person name="DeGray S."/>
            <person name="DeMaso C."/>
            <person name="Dhargay N."/>
            <person name="Dooley K."/>
            <person name="Dooley E."/>
            <person name="Doricent M."/>
            <person name="Dorje P."/>
            <person name="Dorjee K."/>
            <person name="Dupes A."/>
            <person name="Elong R."/>
            <person name="Falk J."/>
            <person name="Farina A."/>
            <person name="Faro S."/>
            <person name="Ferguson D."/>
            <person name="Fisher S."/>
            <person name="Foley C.D."/>
            <person name="Franke A."/>
            <person name="Friedrich D."/>
            <person name="Gadbois L."/>
            <person name="Gearin G."/>
            <person name="Gearin C.R."/>
            <person name="Giannoukos G."/>
            <person name="Goode T."/>
            <person name="Graham J."/>
            <person name="Grandbois E."/>
            <person name="Grewal S."/>
            <person name="Gyaltsen K."/>
            <person name="Hafez N."/>
            <person name="Hagos B."/>
            <person name="Hall J."/>
            <person name="Henson C."/>
            <person name="Hollinger A."/>
            <person name="Honan T."/>
            <person name="Huard M.D."/>
            <person name="Hughes L."/>
            <person name="Hurhula B."/>
            <person name="Husby M.E."/>
            <person name="Kamat A."/>
            <person name="Kanga B."/>
            <person name="Kashin S."/>
            <person name="Khazanovich D."/>
            <person name="Kisner P."/>
            <person name="Lance K."/>
            <person name="Lara M."/>
            <person name="Lee W."/>
            <person name="Lennon N."/>
            <person name="Letendre F."/>
            <person name="LeVine R."/>
            <person name="Lipovsky A."/>
            <person name="Liu X."/>
            <person name="Liu J."/>
            <person name="Liu S."/>
            <person name="Lokyitsang T."/>
            <person name="Lokyitsang Y."/>
            <person name="Lubonja R."/>
            <person name="Lui A."/>
            <person name="MacDonald P."/>
            <person name="Magnisalis V."/>
            <person name="Maru K."/>
            <person name="Matthews C."/>
            <person name="McCusker W."/>
            <person name="McDonough S."/>
            <person name="Mehta T."/>
            <person name="Meldrim J."/>
            <person name="Meneus L."/>
            <person name="Mihai O."/>
            <person name="Mihalev A."/>
            <person name="Mihova T."/>
            <person name="Mittelman R."/>
            <person name="Mlenga V."/>
            <person name="Montmayeur A."/>
            <person name="Mulrain L."/>
            <person name="Navidi A."/>
            <person name="Naylor J."/>
            <person name="Negash T."/>
            <person name="Nguyen T."/>
            <person name="Nguyen N."/>
            <person name="Nicol R."/>
            <person name="Norbu C."/>
            <person name="Norbu N."/>
            <person name="Novod N."/>
            <person name="O'Neill B."/>
            <person name="Osman S."/>
            <person name="Markiewicz E."/>
            <person name="Oyono O.L."/>
            <person name="Patti C."/>
            <person name="Phunkhang P."/>
            <person name="Pierre F."/>
            <person name="Priest M."/>
            <person name="Raghuraman S."/>
            <person name="Rege F."/>
            <person name="Reyes R."/>
            <person name="Rise C."/>
            <person name="Rogov P."/>
            <person name="Ross K."/>
            <person name="Ryan E."/>
            <person name="Settipalli S."/>
            <person name="Shea T."/>
            <person name="Sherpa N."/>
            <person name="Shi L."/>
            <person name="Shih D."/>
            <person name="Sparrow T."/>
            <person name="Spaulding J."/>
            <person name="Stalker J."/>
            <person name="Stange-Thomann N."/>
            <person name="Stavropoulos S."/>
            <person name="Stone C."/>
            <person name="Strader C."/>
            <person name="Tesfaye S."/>
            <person name="Thomson T."/>
            <person name="Thoulutsang Y."/>
            <person name="Thoulutsang D."/>
            <person name="Topham K."/>
            <person name="Topping I."/>
            <person name="Tsamla T."/>
            <person name="Vassiliev H."/>
            <person name="Vo A."/>
            <person name="Wangchuk T."/>
            <person name="Wangdi T."/>
            <person name="Weiand M."/>
            <person name="Wilkinson J."/>
            <person name="Wilson A."/>
            <person name="Yadav S."/>
            <person name="Young G."/>
            <person name="Yu Q."/>
            <person name="Zembek L."/>
            <person name="Zhong D."/>
            <person name="Zimmer A."/>
            <person name="Zwirko Z."/>
            <person name="Jaffe D.B."/>
            <person name="Alvarez P."/>
            <person name="Brockman W."/>
            <person name="Butler J."/>
            <person name="Chin C."/>
            <person name="Gnerre S."/>
            <person name="Grabherr M."/>
            <person name="Kleber M."/>
            <person name="Mauceli E."/>
            <person name="MacCallum I."/>
        </authorList>
    </citation>
    <scope>NUCLEOTIDE SEQUENCE [LARGE SCALE GENOMIC DNA]</scope>
    <source>
        <strain evidence="3">Rob3c / Tucson 14021-0248.25</strain>
    </source>
</reference>
<protein>
    <submittedName>
        <fullName evidence="2">GM12333</fullName>
    </submittedName>
</protein>
<evidence type="ECO:0000313" key="2">
    <source>
        <dbReference type="EMBL" id="EDW53194.1"/>
    </source>
</evidence>
<organism evidence="3">
    <name type="scientific">Drosophila sechellia</name>
    <name type="common">Fruit fly</name>
    <dbReference type="NCBI Taxonomy" id="7238"/>
    <lineage>
        <taxon>Eukaryota</taxon>
        <taxon>Metazoa</taxon>
        <taxon>Ecdysozoa</taxon>
        <taxon>Arthropoda</taxon>
        <taxon>Hexapoda</taxon>
        <taxon>Insecta</taxon>
        <taxon>Pterygota</taxon>
        <taxon>Neoptera</taxon>
        <taxon>Endopterygota</taxon>
        <taxon>Diptera</taxon>
        <taxon>Brachycera</taxon>
        <taxon>Muscomorpha</taxon>
        <taxon>Ephydroidea</taxon>
        <taxon>Drosophilidae</taxon>
        <taxon>Drosophila</taxon>
        <taxon>Sophophora</taxon>
    </lineage>
</organism>